<dbReference type="PANTHER" id="PTHR42722">
    <property type="entry name" value="LEUCINE DEHYDROGENASE"/>
    <property type="match status" value="1"/>
</dbReference>
<keyword evidence="3" id="KW-0520">NAD</keyword>
<dbReference type="InterPro" id="IPR006097">
    <property type="entry name" value="Glu/Leu/Phe/Val/Trp_DH_dimer"/>
</dbReference>
<comment type="similarity">
    <text evidence="1">Belongs to the Glu/Leu/Phe/Val dehydrogenases family.</text>
</comment>
<keyword evidence="2" id="KW-0560">Oxidoreductase</keyword>
<dbReference type="PANTHER" id="PTHR42722:SF1">
    <property type="entry name" value="VALINE DEHYDROGENASE"/>
    <property type="match status" value="1"/>
</dbReference>
<dbReference type="InterPro" id="IPR016211">
    <property type="entry name" value="Glu/Phe/Leu/Val/Trp_DH_bac/arc"/>
</dbReference>
<organism evidence="5 6">
    <name type="scientific">Undibacterium luofuense</name>
    <dbReference type="NCBI Taxonomy" id="2828733"/>
    <lineage>
        <taxon>Bacteria</taxon>
        <taxon>Pseudomonadati</taxon>
        <taxon>Pseudomonadota</taxon>
        <taxon>Betaproteobacteria</taxon>
        <taxon>Burkholderiales</taxon>
        <taxon>Oxalobacteraceae</taxon>
        <taxon>Undibacterium</taxon>
    </lineage>
</organism>
<reference evidence="5" key="1">
    <citation type="submission" date="2021-04" db="EMBL/GenBank/DDBJ databases">
        <title>novel species isolated from subtropical streams in China.</title>
        <authorList>
            <person name="Lu H."/>
        </authorList>
    </citation>
    <scope>NUCLEOTIDE SEQUENCE</scope>
    <source>
        <strain evidence="5">LFS511W</strain>
    </source>
</reference>
<dbReference type="Pfam" id="PF02812">
    <property type="entry name" value="ELFV_dehydrog_N"/>
    <property type="match status" value="1"/>
</dbReference>
<evidence type="ECO:0000256" key="2">
    <source>
        <dbReference type="ARBA" id="ARBA00023002"/>
    </source>
</evidence>
<dbReference type="EMBL" id="JAGSPN010000660">
    <property type="protein sequence ID" value="MBR7784825.1"/>
    <property type="molecule type" value="Genomic_DNA"/>
</dbReference>
<evidence type="ECO:0000256" key="1">
    <source>
        <dbReference type="ARBA" id="ARBA00006382"/>
    </source>
</evidence>
<evidence type="ECO:0000259" key="4">
    <source>
        <dbReference type="Pfam" id="PF02812"/>
    </source>
</evidence>
<dbReference type="AlphaFoldDB" id="A0A941I9H8"/>
<keyword evidence="6" id="KW-1185">Reference proteome</keyword>
<comment type="caution">
    <text evidence="5">The sequence shown here is derived from an EMBL/GenBank/DDBJ whole genome shotgun (WGS) entry which is preliminary data.</text>
</comment>
<evidence type="ECO:0000256" key="3">
    <source>
        <dbReference type="ARBA" id="ARBA00023027"/>
    </source>
</evidence>
<dbReference type="Gene3D" id="3.40.50.10860">
    <property type="entry name" value="Leucine Dehydrogenase, chain A, domain 1"/>
    <property type="match status" value="1"/>
</dbReference>
<name>A0A941I9H8_9BURK</name>
<dbReference type="Proteomes" id="UP000680067">
    <property type="component" value="Unassembled WGS sequence"/>
</dbReference>
<dbReference type="GO" id="GO:0016639">
    <property type="term" value="F:oxidoreductase activity, acting on the CH-NH2 group of donors, NAD or NADP as acceptor"/>
    <property type="evidence" value="ECO:0007669"/>
    <property type="project" value="InterPro"/>
</dbReference>
<sequence>MTAFVFNEINFDHHEQVVFASEEKSGLKAIIAVHNTNLGPAMGGCRMWNYASEAEAVRDVLRLSRGMTYKNAV</sequence>
<accession>A0A941I9H8</accession>
<gene>
    <name evidence="5" type="ORF">KDM89_22085</name>
</gene>
<dbReference type="GO" id="GO:0006520">
    <property type="term" value="P:amino acid metabolic process"/>
    <property type="evidence" value="ECO:0007669"/>
    <property type="project" value="InterPro"/>
</dbReference>
<evidence type="ECO:0000313" key="6">
    <source>
        <dbReference type="Proteomes" id="UP000680067"/>
    </source>
</evidence>
<evidence type="ECO:0000313" key="5">
    <source>
        <dbReference type="EMBL" id="MBR7784825.1"/>
    </source>
</evidence>
<protein>
    <submittedName>
        <fullName evidence="5">Amino acid dehydrogenase</fullName>
    </submittedName>
</protein>
<feature type="non-terminal residue" evidence="5">
    <location>
        <position position="73"/>
    </location>
</feature>
<proteinExistence type="inferred from homology"/>
<dbReference type="SUPFAM" id="SSF53223">
    <property type="entry name" value="Aminoacid dehydrogenase-like, N-terminal domain"/>
    <property type="match status" value="1"/>
</dbReference>
<feature type="domain" description="Glutamate/phenylalanine/leucine/valine/L-tryptophan dehydrogenase dimerisation" evidence="4">
    <location>
        <begin position="19"/>
        <end position="73"/>
    </location>
</feature>
<dbReference type="RefSeq" id="WP_329604737.1">
    <property type="nucleotide sequence ID" value="NZ_JAGSPN010000660.1"/>
</dbReference>
<dbReference type="InterPro" id="IPR046346">
    <property type="entry name" value="Aminoacid_DH-like_N_sf"/>
</dbReference>